<dbReference type="InterPro" id="IPR051398">
    <property type="entry name" value="Polysacch_Deacetylase"/>
</dbReference>
<sequence>MRAVTNLTVHGIGEAARALERGEDATWVTVEQFEQVVDAVAGRPDVRLTFDDGNASDVEIALPRLVERGLRAEFFVLAGLLGEPGRLDADGVRELAGAGMRVGSHGWAHRDWRTLDGPQVAEEFTRSRTVLAGLAGAPVSRVAIPFGSYDRRVLRRLRMAGVTRVYTSDGGRARPGSWLQARNSLRHDLDGAWIGRVLDGRAPLARRAGKLGMRLYKRVR</sequence>
<dbReference type="Proteomes" id="UP000295258">
    <property type="component" value="Unassembled WGS sequence"/>
</dbReference>
<evidence type="ECO:0000259" key="3">
    <source>
        <dbReference type="PROSITE" id="PS51677"/>
    </source>
</evidence>
<feature type="domain" description="NodB homology" evidence="3">
    <location>
        <begin position="44"/>
        <end position="220"/>
    </location>
</feature>
<dbReference type="InterPro" id="IPR011330">
    <property type="entry name" value="Glyco_hydro/deAcase_b/a-brl"/>
</dbReference>
<dbReference type="PANTHER" id="PTHR34216:SF3">
    <property type="entry name" value="POLY-BETA-1,6-N-ACETYL-D-GLUCOSAMINE N-DEACETYLASE"/>
    <property type="match status" value="1"/>
</dbReference>
<evidence type="ECO:0000313" key="5">
    <source>
        <dbReference type="Proteomes" id="UP000295258"/>
    </source>
</evidence>
<reference evidence="4 5" key="1">
    <citation type="submission" date="2019-03" db="EMBL/GenBank/DDBJ databases">
        <title>Draft genome sequences of novel Actinobacteria.</title>
        <authorList>
            <person name="Sahin N."/>
            <person name="Ay H."/>
            <person name="Saygin H."/>
        </authorList>
    </citation>
    <scope>NUCLEOTIDE SEQUENCE [LARGE SCALE GENOMIC DNA]</scope>
    <source>
        <strain evidence="4 5">KC310</strain>
    </source>
</reference>
<accession>A0A4R4W633</accession>
<keyword evidence="2" id="KW-0732">Signal</keyword>
<dbReference type="GO" id="GO:0005576">
    <property type="term" value="C:extracellular region"/>
    <property type="evidence" value="ECO:0007669"/>
    <property type="project" value="UniProtKB-SubCell"/>
</dbReference>
<gene>
    <name evidence="4" type="ORF">E1292_04550</name>
</gene>
<dbReference type="GO" id="GO:0005975">
    <property type="term" value="P:carbohydrate metabolic process"/>
    <property type="evidence" value="ECO:0007669"/>
    <property type="project" value="InterPro"/>
</dbReference>
<evidence type="ECO:0000256" key="1">
    <source>
        <dbReference type="ARBA" id="ARBA00004613"/>
    </source>
</evidence>
<dbReference type="CDD" id="cd10918">
    <property type="entry name" value="CE4_NodB_like_5s_6s"/>
    <property type="match status" value="1"/>
</dbReference>
<proteinExistence type="predicted"/>
<dbReference type="Gene3D" id="3.20.20.370">
    <property type="entry name" value="Glycoside hydrolase/deacetylase"/>
    <property type="match status" value="1"/>
</dbReference>
<dbReference type="PANTHER" id="PTHR34216">
    <property type="match status" value="1"/>
</dbReference>
<dbReference type="RefSeq" id="WP_132592291.1">
    <property type="nucleotide sequence ID" value="NZ_SMKO01000007.1"/>
</dbReference>
<dbReference type="AlphaFoldDB" id="A0A4R4W633"/>
<dbReference type="EMBL" id="SMKO01000007">
    <property type="protein sequence ID" value="TDD11493.1"/>
    <property type="molecule type" value="Genomic_DNA"/>
</dbReference>
<name>A0A4R4W633_9ACTN</name>
<comment type="subcellular location">
    <subcellularLocation>
        <location evidence="1">Secreted</location>
    </subcellularLocation>
</comment>
<evidence type="ECO:0000313" key="4">
    <source>
        <dbReference type="EMBL" id="TDD11493.1"/>
    </source>
</evidence>
<dbReference type="InterPro" id="IPR002509">
    <property type="entry name" value="NODB_dom"/>
</dbReference>
<protein>
    <submittedName>
        <fullName evidence="4">Polysaccharide deacetylase family protein</fullName>
    </submittedName>
</protein>
<keyword evidence="5" id="KW-1185">Reference proteome</keyword>
<dbReference type="Pfam" id="PF01522">
    <property type="entry name" value="Polysacc_deac_1"/>
    <property type="match status" value="1"/>
</dbReference>
<dbReference type="SUPFAM" id="SSF88713">
    <property type="entry name" value="Glycoside hydrolase/deacetylase"/>
    <property type="match status" value="1"/>
</dbReference>
<organism evidence="4 5">
    <name type="scientific">Nonomuraea deserti</name>
    <dbReference type="NCBI Taxonomy" id="1848322"/>
    <lineage>
        <taxon>Bacteria</taxon>
        <taxon>Bacillati</taxon>
        <taxon>Actinomycetota</taxon>
        <taxon>Actinomycetes</taxon>
        <taxon>Streptosporangiales</taxon>
        <taxon>Streptosporangiaceae</taxon>
        <taxon>Nonomuraea</taxon>
    </lineage>
</organism>
<dbReference type="PROSITE" id="PS51677">
    <property type="entry name" value="NODB"/>
    <property type="match status" value="1"/>
</dbReference>
<evidence type="ECO:0000256" key="2">
    <source>
        <dbReference type="ARBA" id="ARBA00022729"/>
    </source>
</evidence>
<dbReference type="GO" id="GO:0016810">
    <property type="term" value="F:hydrolase activity, acting on carbon-nitrogen (but not peptide) bonds"/>
    <property type="evidence" value="ECO:0007669"/>
    <property type="project" value="InterPro"/>
</dbReference>
<comment type="caution">
    <text evidence="4">The sequence shown here is derived from an EMBL/GenBank/DDBJ whole genome shotgun (WGS) entry which is preliminary data.</text>
</comment>